<sequence length="113" mass="11265">MLVDLGSVPVGQTVGLVLAQDPAPPPGKGEEFGKASPVGLVVLVVLFLATILLVRSMNKHLRKVPASFDATASDDAAADASPDGPVAPPSDVAVTPAAGSRSGDDPPDGATRD</sequence>
<keyword evidence="2" id="KW-0472">Membrane</keyword>
<keyword evidence="2" id="KW-0812">Transmembrane</keyword>
<keyword evidence="2" id="KW-1133">Transmembrane helix</keyword>
<dbReference type="RefSeq" id="WP_311555446.1">
    <property type="nucleotide sequence ID" value="NZ_JAVREJ010000004.1"/>
</dbReference>
<feature type="compositionally biased region" description="Low complexity" evidence="1">
    <location>
        <begin position="72"/>
        <end position="94"/>
    </location>
</feature>
<comment type="caution">
    <text evidence="3">The sequence shown here is derived from an EMBL/GenBank/DDBJ whole genome shotgun (WGS) entry which is preliminary data.</text>
</comment>
<evidence type="ECO:0000256" key="1">
    <source>
        <dbReference type="SAM" id="MobiDB-lite"/>
    </source>
</evidence>
<keyword evidence="4" id="KW-1185">Reference proteome</keyword>
<protein>
    <submittedName>
        <fullName evidence="3">Uncharacterized protein</fullName>
    </submittedName>
</protein>
<dbReference type="Proteomes" id="UP001183202">
    <property type="component" value="Unassembled WGS sequence"/>
</dbReference>
<evidence type="ECO:0000313" key="3">
    <source>
        <dbReference type="EMBL" id="MDT0349412.1"/>
    </source>
</evidence>
<gene>
    <name evidence="3" type="ORF">RM445_07705</name>
</gene>
<proteinExistence type="predicted"/>
<accession>A0ABU2N643</accession>
<name>A0ABU2N643_9PSEU</name>
<reference evidence="4" key="1">
    <citation type="submission" date="2023-07" db="EMBL/GenBank/DDBJ databases">
        <title>30 novel species of actinomycetes from the DSMZ collection.</title>
        <authorList>
            <person name="Nouioui I."/>
        </authorList>
    </citation>
    <scope>NUCLEOTIDE SEQUENCE [LARGE SCALE GENOMIC DNA]</scope>
    <source>
        <strain evidence="4">DSM 45834</strain>
    </source>
</reference>
<feature type="region of interest" description="Disordered" evidence="1">
    <location>
        <begin position="72"/>
        <end position="113"/>
    </location>
</feature>
<evidence type="ECO:0000256" key="2">
    <source>
        <dbReference type="SAM" id="Phobius"/>
    </source>
</evidence>
<feature type="transmembrane region" description="Helical" evidence="2">
    <location>
        <begin position="35"/>
        <end position="54"/>
    </location>
</feature>
<organism evidence="3 4">
    <name type="scientific">Pseudonocardia charpentierae</name>
    <dbReference type="NCBI Taxonomy" id="3075545"/>
    <lineage>
        <taxon>Bacteria</taxon>
        <taxon>Bacillati</taxon>
        <taxon>Actinomycetota</taxon>
        <taxon>Actinomycetes</taxon>
        <taxon>Pseudonocardiales</taxon>
        <taxon>Pseudonocardiaceae</taxon>
        <taxon>Pseudonocardia</taxon>
    </lineage>
</organism>
<dbReference type="EMBL" id="JAVREJ010000004">
    <property type="protein sequence ID" value="MDT0349412.1"/>
    <property type="molecule type" value="Genomic_DNA"/>
</dbReference>
<evidence type="ECO:0000313" key="4">
    <source>
        <dbReference type="Proteomes" id="UP001183202"/>
    </source>
</evidence>